<proteinExistence type="predicted"/>
<dbReference type="KEGG" id="samy:DB32_006835"/>
<protein>
    <submittedName>
        <fullName evidence="2">Putative heat shock protein</fullName>
    </submittedName>
</protein>
<dbReference type="RefSeq" id="WP_053236714.1">
    <property type="nucleotide sequence ID" value="NZ_CP011125.1"/>
</dbReference>
<evidence type="ECO:0000256" key="1">
    <source>
        <dbReference type="SAM" id="MobiDB-lite"/>
    </source>
</evidence>
<organism evidence="2 3">
    <name type="scientific">Sandaracinus amylolyticus</name>
    <dbReference type="NCBI Taxonomy" id="927083"/>
    <lineage>
        <taxon>Bacteria</taxon>
        <taxon>Pseudomonadati</taxon>
        <taxon>Myxococcota</taxon>
        <taxon>Polyangia</taxon>
        <taxon>Polyangiales</taxon>
        <taxon>Sandaracinaceae</taxon>
        <taxon>Sandaracinus</taxon>
    </lineage>
</organism>
<dbReference type="InterPro" id="IPR036890">
    <property type="entry name" value="HATPase_C_sf"/>
</dbReference>
<sequence>MSAKKKGKKPASAAPYRGGPAAPAESAPSDRGLVDDLIRQFADRFAFFRELVQNSIDAGATSIHVQLAWEPAPEGELGTMRVSVRDDGAGMTREILENDLTVLFKSTKESRDDAIGKFGIGFVSVLAVEPEVVIVDTSTGDGTRWSLHLHGDQTYDLFRADTGAGRGTTVTLVVPLPDPEEAAFVERSEAALKRWCRHTRVPIRFVALGADGGDPRRDVRIDEPMTVDAVVSVHARSRDGLTTVVAGLPRAGDRYGAFFNQGLLLHETRDHELGEVIFKVSDARLEHTLSRDDVRRDEHYARAVELVATTIRGPLLDELAEQLANASEAFARGGRDAGARIVEILDAFVRSELPAPRRALVLPAITTGRDRKVARMHELSSAFVSHEGRTPLAEALAAAGHVVVDLSFAPDDAARERVTSLLARVGGDAPPRDRACWSLIVPIEPTDADVALLASVSERLDHVVRRPSEILLAEVHGAASEHLAFATSPRATPWLARANDHQADPFRLLMRPPLVLRADHPIVHAARARAEDAPVLASALLARAILVARGALTPSVDASLTERALRDALGDAR</sequence>
<evidence type="ECO:0000313" key="3">
    <source>
        <dbReference type="Proteomes" id="UP000034883"/>
    </source>
</evidence>
<dbReference type="SUPFAM" id="SSF55874">
    <property type="entry name" value="ATPase domain of HSP90 chaperone/DNA topoisomerase II/histidine kinase"/>
    <property type="match status" value="1"/>
</dbReference>
<reference evidence="2 3" key="1">
    <citation type="submission" date="2015-03" db="EMBL/GenBank/DDBJ databases">
        <title>Genome assembly of Sandaracinus amylolyticus DSM 53668.</title>
        <authorList>
            <person name="Sharma G."/>
            <person name="Subramanian S."/>
        </authorList>
    </citation>
    <scope>NUCLEOTIDE SEQUENCE [LARGE SCALE GENOMIC DNA]</scope>
    <source>
        <strain evidence="2 3">DSM 53668</strain>
    </source>
</reference>
<dbReference type="AlphaFoldDB" id="A0A0F6W7X2"/>
<keyword evidence="3" id="KW-1185">Reference proteome</keyword>
<evidence type="ECO:0000313" key="2">
    <source>
        <dbReference type="EMBL" id="AKF09686.1"/>
    </source>
</evidence>
<keyword evidence="2" id="KW-0346">Stress response</keyword>
<name>A0A0F6W7X2_9BACT</name>
<accession>A0A0F6W7X2</accession>
<feature type="region of interest" description="Disordered" evidence="1">
    <location>
        <begin position="1"/>
        <end position="29"/>
    </location>
</feature>
<dbReference type="Pfam" id="PF13589">
    <property type="entry name" value="HATPase_c_3"/>
    <property type="match status" value="1"/>
</dbReference>
<feature type="compositionally biased region" description="Low complexity" evidence="1">
    <location>
        <begin position="10"/>
        <end position="29"/>
    </location>
</feature>
<gene>
    <name evidence="2" type="ORF">DB32_006835</name>
</gene>
<dbReference type="EMBL" id="CP011125">
    <property type="protein sequence ID" value="AKF09686.1"/>
    <property type="molecule type" value="Genomic_DNA"/>
</dbReference>
<dbReference type="Gene3D" id="3.30.565.10">
    <property type="entry name" value="Histidine kinase-like ATPase, C-terminal domain"/>
    <property type="match status" value="1"/>
</dbReference>
<dbReference type="STRING" id="927083.DB32_006835"/>
<dbReference type="Proteomes" id="UP000034883">
    <property type="component" value="Chromosome"/>
</dbReference>